<feature type="chain" id="PRO_5038611218" description="Secreted protein" evidence="2">
    <location>
        <begin position="31"/>
        <end position="132"/>
    </location>
</feature>
<evidence type="ECO:0000256" key="1">
    <source>
        <dbReference type="SAM" id="MobiDB-lite"/>
    </source>
</evidence>
<dbReference type="PROSITE" id="PS51257">
    <property type="entry name" value="PROKAR_LIPOPROTEIN"/>
    <property type="match status" value="1"/>
</dbReference>
<name>A0A117RDW1_9ACTN</name>
<evidence type="ECO:0008006" key="5">
    <source>
        <dbReference type="Google" id="ProtNLM"/>
    </source>
</evidence>
<dbReference type="Proteomes" id="UP000052982">
    <property type="component" value="Unassembled WGS sequence"/>
</dbReference>
<organism evidence="3 4">
    <name type="scientific">Streptomyces griseoruber</name>
    <dbReference type="NCBI Taxonomy" id="1943"/>
    <lineage>
        <taxon>Bacteria</taxon>
        <taxon>Bacillati</taxon>
        <taxon>Actinomycetota</taxon>
        <taxon>Actinomycetes</taxon>
        <taxon>Kitasatosporales</taxon>
        <taxon>Streptomycetaceae</taxon>
        <taxon>Streptomyces</taxon>
    </lineage>
</organism>
<feature type="signal peptide" evidence="2">
    <location>
        <begin position="1"/>
        <end position="30"/>
    </location>
</feature>
<feature type="compositionally biased region" description="Basic and acidic residues" evidence="1">
    <location>
        <begin position="122"/>
        <end position="132"/>
    </location>
</feature>
<protein>
    <recommendedName>
        <fullName evidence="5">Secreted protein</fullName>
    </recommendedName>
</protein>
<gene>
    <name evidence="3" type="ORF">AQJ64_11655</name>
</gene>
<keyword evidence="4" id="KW-1185">Reference proteome</keyword>
<reference evidence="3 4" key="1">
    <citation type="submission" date="2015-10" db="EMBL/GenBank/DDBJ databases">
        <title>Draft genome sequence of Streptomyces griseoruber DSM 40281, type strain for the species Streptomyces griseoruber.</title>
        <authorList>
            <person name="Ruckert C."/>
            <person name="Winkler A."/>
            <person name="Kalinowski J."/>
            <person name="Kampfer P."/>
            <person name="Glaeser S."/>
        </authorList>
    </citation>
    <scope>NUCLEOTIDE SEQUENCE [LARGE SCALE GENOMIC DNA]</scope>
    <source>
        <strain evidence="3 4">DSM 40281</strain>
    </source>
</reference>
<evidence type="ECO:0000313" key="4">
    <source>
        <dbReference type="Proteomes" id="UP000052982"/>
    </source>
</evidence>
<evidence type="ECO:0000313" key="3">
    <source>
        <dbReference type="EMBL" id="KUN85363.1"/>
    </source>
</evidence>
<dbReference type="RefSeq" id="WP_059202601.1">
    <property type="nucleotide sequence ID" value="NZ_JBIRRP010000001.1"/>
</dbReference>
<keyword evidence="2" id="KW-0732">Signal</keyword>
<evidence type="ECO:0000256" key="2">
    <source>
        <dbReference type="SAM" id="SignalP"/>
    </source>
</evidence>
<accession>A0A117RDW1</accession>
<dbReference type="EMBL" id="LMWW01000013">
    <property type="protein sequence ID" value="KUN85363.1"/>
    <property type="molecule type" value="Genomic_DNA"/>
</dbReference>
<dbReference type="AlphaFoldDB" id="A0A117RDW1"/>
<comment type="caution">
    <text evidence="3">The sequence shown here is derived from an EMBL/GenBank/DDBJ whole genome shotgun (WGS) entry which is preliminary data.</text>
</comment>
<sequence>MPMTRPPRRRTAVIASAVAALALTTGLLTGCEFGDTVDCLSNADDITDSITAINKAGADAIEDPSKTEDSLATIEKNLDKINDRSDDGKVDKAVDKLNRAIEDYNRDILDGRTPDSSAVDKASAELRDVCAS</sequence>
<feature type="region of interest" description="Disordered" evidence="1">
    <location>
        <begin position="112"/>
        <end position="132"/>
    </location>
</feature>
<proteinExistence type="predicted"/>
<dbReference type="OrthoDB" id="4238609at2"/>